<organism evidence="1 2">
    <name type="scientific">Oceanobacillus caeni</name>
    <dbReference type="NCBI Taxonomy" id="405946"/>
    <lineage>
        <taxon>Bacteria</taxon>
        <taxon>Bacillati</taxon>
        <taxon>Bacillota</taxon>
        <taxon>Bacilli</taxon>
        <taxon>Bacillales</taxon>
        <taxon>Bacillaceae</taxon>
        <taxon>Oceanobacillus</taxon>
    </lineage>
</organism>
<gene>
    <name evidence="1" type="ORF">AFL42_13740</name>
</gene>
<dbReference type="InterPro" id="IPR014199">
    <property type="entry name" value="Spore_YtxC"/>
</dbReference>
<dbReference type="RefSeq" id="WP_047185369.1">
    <property type="nucleotide sequence ID" value="NZ_JAHHXM010000002.1"/>
</dbReference>
<evidence type="ECO:0000313" key="2">
    <source>
        <dbReference type="Proteomes" id="UP000037854"/>
    </source>
</evidence>
<reference evidence="1 2" key="1">
    <citation type="submission" date="2015-07" db="EMBL/GenBank/DDBJ databases">
        <title>High-quality draft genome sequence of Oceanobacillus caeni HM6, a bacillus isolated from a human feces.</title>
        <authorList>
            <person name="Kumar J."/>
            <person name="Verma M.K."/>
            <person name="Pandey R."/>
            <person name="Bhambi M."/>
            <person name="Chauhan N."/>
        </authorList>
    </citation>
    <scope>NUCLEOTIDE SEQUENCE [LARGE SCALE GENOMIC DNA]</scope>
    <source>
        <strain evidence="1 2">HM6</strain>
    </source>
</reference>
<dbReference type="EMBL" id="LGTK01000058">
    <property type="protein sequence ID" value="KPH72169.1"/>
    <property type="molecule type" value="Genomic_DNA"/>
</dbReference>
<evidence type="ECO:0000313" key="1">
    <source>
        <dbReference type="EMBL" id="KPH72169.1"/>
    </source>
</evidence>
<accession>A0ABR5MGU3</accession>
<protein>
    <recommendedName>
        <fullName evidence="3">Sporulation protein YtxC</fullName>
    </recommendedName>
</protein>
<comment type="caution">
    <text evidence="1">The sequence shown here is derived from an EMBL/GenBank/DDBJ whole genome shotgun (WGS) entry which is preliminary data.</text>
</comment>
<proteinExistence type="predicted"/>
<keyword evidence="2" id="KW-1185">Reference proteome</keyword>
<dbReference type="Pfam" id="PF08812">
    <property type="entry name" value="YtxC"/>
    <property type="match status" value="1"/>
</dbReference>
<dbReference type="Proteomes" id="UP000037854">
    <property type="component" value="Unassembled WGS sequence"/>
</dbReference>
<evidence type="ECO:0008006" key="3">
    <source>
        <dbReference type="Google" id="ProtNLM"/>
    </source>
</evidence>
<sequence>MLGVYFESEKEVLIFCEKLFQRDKNIELHWKHQEEWGILLQIESEIHDCKFVNVMAKLMAEVFIGHRLGNMIKDIIKKKYYFSDYEEIKRIHEITNWILSGNNAESFLHLERTERDHPKDLLEGLFLNHIKDTDTIHYDSIVKFGLKEFRNEMIDYVGLAIDEYKREEEHQAFINSLRTYISQKDPGIPVIHILQGSSFSFYSEDGEVLSKMDLQTLMQKEPLYLFGLDETEMNLSPLIAMAPEKVKIYGDDPAEPKTLTVINVFQEKAEFQPTREFPFYNMKNQ</sequence>
<name>A0ABR5MGU3_9BACI</name>